<gene>
    <name evidence="14" type="ORF">DFH08DRAFT_931757</name>
</gene>
<dbReference type="AlphaFoldDB" id="A0AAD7AHM1"/>
<dbReference type="PANTHER" id="PTHR11129:SF1">
    <property type="entry name" value="PROTEIN FARNESYLTRANSFERASE_GERANYLGERANYLTRANSFERASE TYPE-1 SUBUNIT ALPHA"/>
    <property type="match status" value="1"/>
</dbReference>
<evidence type="ECO:0000313" key="14">
    <source>
        <dbReference type="EMBL" id="KAJ7359117.1"/>
    </source>
</evidence>
<evidence type="ECO:0000256" key="6">
    <source>
        <dbReference type="ARBA" id="ARBA00022679"/>
    </source>
</evidence>
<evidence type="ECO:0000256" key="1">
    <source>
        <dbReference type="ARBA" id="ARBA00001946"/>
    </source>
</evidence>
<evidence type="ECO:0000313" key="15">
    <source>
        <dbReference type="Proteomes" id="UP001218218"/>
    </source>
</evidence>
<name>A0AAD7AHM1_9AGAR</name>
<organism evidence="14 15">
    <name type="scientific">Mycena albidolilacea</name>
    <dbReference type="NCBI Taxonomy" id="1033008"/>
    <lineage>
        <taxon>Eukaryota</taxon>
        <taxon>Fungi</taxon>
        <taxon>Dikarya</taxon>
        <taxon>Basidiomycota</taxon>
        <taxon>Agaricomycotina</taxon>
        <taxon>Agaricomycetes</taxon>
        <taxon>Agaricomycetidae</taxon>
        <taxon>Agaricales</taxon>
        <taxon>Marasmiineae</taxon>
        <taxon>Mycenaceae</taxon>
        <taxon>Mycena</taxon>
    </lineage>
</organism>
<dbReference type="GO" id="GO:0004660">
    <property type="term" value="F:protein farnesyltransferase activity"/>
    <property type="evidence" value="ECO:0007669"/>
    <property type="project" value="UniProtKB-EC"/>
</dbReference>
<dbReference type="SUPFAM" id="SSF48439">
    <property type="entry name" value="Protein prenylyltransferase"/>
    <property type="match status" value="1"/>
</dbReference>
<comment type="cofactor">
    <cofactor evidence="1">
        <name>Mg(2+)</name>
        <dbReference type="ChEBI" id="CHEBI:18420"/>
    </cofactor>
</comment>
<evidence type="ECO:0000256" key="11">
    <source>
        <dbReference type="ARBA" id="ARBA00042436"/>
    </source>
</evidence>
<keyword evidence="15" id="KW-1185">Reference proteome</keyword>
<dbReference type="PANTHER" id="PTHR11129">
    <property type="entry name" value="PROTEIN FARNESYLTRANSFERASE ALPHA SUBUNIT/RAB GERANYLGERANYL TRANSFERASE ALPHA SUBUNIT"/>
    <property type="match status" value="1"/>
</dbReference>
<dbReference type="Pfam" id="PF01239">
    <property type="entry name" value="PPTA"/>
    <property type="match status" value="5"/>
</dbReference>
<reference evidence="14" key="1">
    <citation type="submission" date="2023-03" db="EMBL/GenBank/DDBJ databases">
        <title>Massive genome expansion in bonnet fungi (Mycena s.s.) driven by repeated elements and novel gene families across ecological guilds.</title>
        <authorList>
            <consortium name="Lawrence Berkeley National Laboratory"/>
            <person name="Harder C.B."/>
            <person name="Miyauchi S."/>
            <person name="Viragh M."/>
            <person name="Kuo A."/>
            <person name="Thoen E."/>
            <person name="Andreopoulos B."/>
            <person name="Lu D."/>
            <person name="Skrede I."/>
            <person name="Drula E."/>
            <person name="Henrissat B."/>
            <person name="Morin E."/>
            <person name="Kohler A."/>
            <person name="Barry K."/>
            <person name="LaButti K."/>
            <person name="Morin E."/>
            <person name="Salamov A."/>
            <person name="Lipzen A."/>
            <person name="Mereny Z."/>
            <person name="Hegedus B."/>
            <person name="Baldrian P."/>
            <person name="Stursova M."/>
            <person name="Weitz H."/>
            <person name="Taylor A."/>
            <person name="Grigoriev I.V."/>
            <person name="Nagy L.G."/>
            <person name="Martin F."/>
            <person name="Kauserud H."/>
        </authorList>
    </citation>
    <scope>NUCLEOTIDE SEQUENCE</scope>
    <source>
        <strain evidence="14">CBHHK002</strain>
    </source>
</reference>
<dbReference type="GO" id="GO:0005965">
    <property type="term" value="C:protein farnesyltransferase complex"/>
    <property type="evidence" value="ECO:0007669"/>
    <property type="project" value="TreeGrafter"/>
</dbReference>
<dbReference type="EC" id="2.5.1.58" evidence="4"/>
<evidence type="ECO:0000256" key="13">
    <source>
        <dbReference type="ARBA" id="ARBA00043219"/>
    </source>
</evidence>
<accession>A0AAD7AHM1</accession>
<protein>
    <recommendedName>
        <fullName evidence="9">Protein farnesyltransferase/geranylgeranyltransferase type-1 subunit alpha</fullName>
        <ecNumber evidence="4">2.5.1.58</ecNumber>
        <ecNumber evidence="3">2.5.1.59</ecNumber>
    </recommendedName>
    <alternativeName>
        <fullName evidence="12">CAAX farnesyltransferase subunit alpha</fullName>
    </alternativeName>
    <alternativeName>
        <fullName evidence="11">FTase-alpha</fullName>
    </alternativeName>
    <alternativeName>
        <fullName evidence="10">Ras proteins prenyltransferase subunit alpha</fullName>
    </alternativeName>
    <alternativeName>
        <fullName evidence="13">Type I protein geranyl-geranyltransferase subunit alpha</fullName>
    </alternativeName>
</protein>
<sequence length="348" mass="40383">MIPPPSALYSARQEWADVVPLPQYEKANPLAPILYSEECLSFSGVDRHTRAKNPPDRDATDYLRAVVKAGEKSERVLQLTEHVIRLNPAHYSAWQYRYETVVEIQWPLDAEIALMDELADKYLKTYQVWHHRRLILTLSKKAREELAFVANILQKDEKNYHTWAHRQWVLAFYNDDALWAGELDFVDTMINKDVRNNSVWHHRFFVVFQSGVRDGEEDRERVVRRELIYTKQNISLAPNNASAWNYLRGVLEFNKLPMSTVATFVKPYTVPLPATLVDLVDVENPPPGKGAELPCVAAIEFQADVYEEEARSASVDKAVELWKSLAEEHDTIRKKYWEYRIQQALLSV</sequence>
<dbReference type="Gene3D" id="1.25.40.120">
    <property type="entry name" value="Protein prenylyltransferase"/>
    <property type="match status" value="1"/>
</dbReference>
<evidence type="ECO:0000256" key="12">
    <source>
        <dbReference type="ARBA" id="ARBA00043086"/>
    </source>
</evidence>
<evidence type="ECO:0000256" key="10">
    <source>
        <dbReference type="ARBA" id="ARBA00041392"/>
    </source>
</evidence>
<dbReference type="PROSITE" id="PS51147">
    <property type="entry name" value="PFTA"/>
    <property type="match status" value="4"/>
</dbReference>
<evidence type="ECO:0000256" key="3">
    <source>
        <dbReference type="ARBA" id="ARBA00012700"/>
    </source>
</evidence>
<dbReference type="GO" id="GO:0005953">
    <property type="term" value="C:CAAX-protein geranylgeranyltransferase complex"/>
    <property type="evidence" value="ECO:0007669"/>
    <property type="project" value="TreeGrafter"/>
</dbReference>
<evidence type="ECO:0000256" key="5">
    <source>
        <dbReference type="ARBA" id="ARBA00022602"/>
    </source>
</evidence>
<comment type="caution">
    <text evidence="14">The sequence shown here is derived from an EMBL/GenBank/DDBJ whole genome shotgun (WGS) entry which is preliminary data.</text>
</comment>
<evidence type="ECO:0000256" key="4">
    <source>
        <dbReference type="ARBA" id="ARBA00012702"/>
    </source>
</evidence>
<keyword evidence="8" id="KW-0460">Magnesium</keyword>
<evidence type="ECO:0000256" key="2">
    <source>
        <dbReference type="ARBA" id="ARBA00006734"/>
    </source>
</evidence>
<dbReference type="EMBL" id="JARIHO010000006">
    <property type="protein sequence ID" value="KAJ7359117.1"/>
    <property type="molecule type" value="Genomic_DNA"/>
</dbReference>
<keyword evidence="6" id="KW-0808">Transferase</keyword>
<proteinExistence type="inferred from homology"/>
<evidence type="ECO:0000256" key="7">
    <source>
        <dbReference type="ARBA" id="ARBA00022737"/>
    </source>
</evidence>
<dbReference type="Proteomes" id="UP001218218">
    <property type="component" value="Unassembled WGS sequence"/>
</dbReference>
<dbReference type="GO" id="GO:0004662">
    <property type="term" value="F:CAAX-protein geranylgeranyltransferase activity"/>
    <property type="evidence" value="ECO:0007669"/>
    <property type="project" value="UniProtKB-EC"/>
</dbReference>
<evidence type="ECO:0000256" key="8">
    <source>
        <dbReference type="ARBA" id="ARBA00022842"/>
    </source>
</evidence>
<evidence type="ECO:0000256" key="9">
    <source>
        <dbReference type="ARBA" id="ARBA00040965"/>
    </source>
</evidence>
<dbReference type="EC" id="2.5.1.59" evidence="3"/>
<keyword evidence="7" id="KW-0677">Repeat</keyword>
<dbReference type="InterPro" id="IPR002088">
    <property type="entry name" value="Prenyl_trans_a"/>
</dbReference>
<keyword evidence="5" id="KW-0637">Prenyltransferase</keyword>
<comment type="similarity">
    <text evidence="2">Belongs to the protein prenyltransferase subunit alpha family.</text>
</comment>